<sequence length="220" mass="24325">MKTLQIDLVSDIACPWCAIGYARLEQAMEQLASELSFTVRWHAFELNPDHGDQGEAILPALAKKYGRSEDEMRATQDNMIEIATGLGLNFGKMQERYTCNTFDAHRLVKWAAGHERQTELKKALFNAYFGNAEDVSDHEVLARCVEAVGLDVSEAREILAGEQYAQAVREDEAAYQQAGVTAVPAFVVGNRYLISGAQEPETLVNAFREIASEPEDGSGH</sequence>
<dbReference type="InterPro" id="IPR001853">
    <property type="entry name" value="DSBA-like_thioredoxin_dom"/>
</dbReference>
<dbReference type="AlphaFoldDB" id="A0A840UAD0"/>
<dbReference type="PANTHER" id="PTHR13887">
    <property type="entry name" value="GLUTATHIONE S-TRANSFERASE KAPPA"/>
    <property type="match status" value="1"/>
</dbReference>
<reference evidence="2 3" key="1">
    <citation type="submission" date="2020-08" db="EMBL/GenBank/DDBJ databases">
        <title>Genomic Encyclopedia of Type Strains, Phase IV (KMG-IV): sequencing the most valuable type-strain genomes for metagenomic binning, comparative biology and taxonomic classification.</title>
        <authorList>
            <person name="Goeker M."/>
        </authorList>
    </citation>
    <scope>NUCLEOTIDE SEQUENCE [LARGE SCALE GENOMIC DNA]</scope>
    <source>
        <strain evidence="2 3">DSM 22359</strain>
    </source>
</reference>
<dbReference type="Pfam" id="PF01323">
    <property type="entry name" value="DSBA"/>
    <property type="match status" value="1"/>
</dbReference>
<dbReference type="CDD" id="cd03024">
    <property type="entry name" value="DsbA_FrnE"/>
    <property type="match status" value="1"/>
</dbReference>
<name>A0A840UAD0_9GAMM</name>
<dbReference type="SUPFAM" id="SSF52833">
    <property type="entry name" value="Thioredoxin-like"/>
    <property type="match status" value="1"/>
</dbReference>
<dbReference type="RefSeq" id="WP_183704529.1">
    <property type="nucleotide sequence ID" value="NZ_JACHFE010000006.1"/>
</dbReference>
<evidence type="ECO:0000259" key="1">
    <source>
        <dbReference type="Pfam" id="PF01323"/>
    </source>
</evidence>
<dbReference type="Gene3D" id="3.40.30.10">
    <property type="entry name" value="Glutaredoxin"/>
    <property type="match status" value="1"/>
</dbReference>
<dbReference type="GO" id="GO:0016853">
    <property type="term" value="F:isomerase activity"/>
    <property type="evidence" value="ECO:0007669"/>
    <property type="project" value="UniProtKB-KW"/>
</dbReference>
<feature type="domain" description="DSBA-like thioredoxin" evidence="1">
    <location>
        <begin position="5"/>
        <end position="207"/>
    </location>
</feature>
<keyword evidence="2" id="KW-0413">Isomerase</keyword>
<dbReference type="GO" id="GO:0016491">
    <property type="term" value="F:oxidoreductase activity"/>
    <property type="evidence" value="ECO:0007669"/>
    <property type="project" value="InterPro"/>
</dbReference>
<keyword evidence="3" id="KW-1185">Reference proteome</keyword>
<dbReference type="InterPro" id="IPR036249">
    <property type="entry name" value="Thioredoxin-like_sf"/>
</dbReference>
<dbReference type="PANTHER" id="PTHR13887:SF41">
    <property type="entry name" value="THIOREDOXIN SUPERFAMILY PROTEIN"/>
    <property type="match status" value="1"/>
</dbReference>
<evidence type="ECO:0000313" key="2">
    <source>
        <dbReference type="EMBL" id="MBB5321942.1"/>
    </source>
</evidence>
<organism evidence="2 3">
    <name type="scientific">Marinobacter oulmenensis</name>
    <dbReference type="NCBI Taxonomy" id="643747"/>
    <lineage>
        <taxon>Bacteria</taxon>
        <taxon>Pseudomonadati</taxon>
        <taxon>Pseudomonadota</taxon>
        <taxon>Gammaproteobacteria</taxon>
        <taxon>Pseudomonadales</taxon>
        <taxon>Marinobacteraceae</taxon>
        <taxon>Marinobacter</taxon>
    </lineage>
</organism>
<gene>
    <name evidence="2" type="ORF">HNR38_002437</name>
</gene>
<accession>A0A840UAD0</accession>
<proteinExistence type="predicted"/>
<dbReference type="Proteomes" id="UP000591735">
    <property type="component" value="Unassembled WGS sequence"/>
</dbReference>
<dbReference type="EMBL" id="JACHFE010000006">
    <property type="protein sequence ID" value="MBB5321942.1"/>
    <property type="molecule type" value="Genomic_DNA"/>
</dbReference>
<evidence type="ECO:0000313" key="3">
    <source>
        <dbReference type="Proteomes" id="UP000591735"/>
    </source>
</evidence>
<comment type="caution">
    <text evidence="2">The sequence shown here is derived from an EMBL/GenBank/DDBJ whole genome shotgun (WGS) entry which is preliminary data.</text>
</comment>
<protein>
    <submittedName>
        <fullName evidence="2">Putative DsbA family dithiol-disulfide isomerase</fullName>
    </submittedName>
</protein>